<keyword evidence="2" id="KW-1185">Reference proteome</keyword>
<organism evidence="1 2">
    <name type="scientific">Tuber melanosporum (strain Mel28)</name>
    <name type="common">Perigord black truffle</name>
    <dbReference type="NCBI Taxonomy" id="656061"/>
    <lineage>
        <taxon>Eukaryota</taxon>
        <taxon>Fungi</taxon>
        <taxon>Dikarya</taxon>
        <taxon>Ascomycota</taxon>
        <taxon>Pezizomycotina</taxon>
        <taxon>Pezizomycetes</taxon>
        <taxon>Pezizales</taxon>
        <taxon>Tuberaceae</taxon>
        <taxon>Tuber</taxon>
    </lineage>
</organism>
<gene>
    <name evidence="1" type="ORF">GSTUM_00004888001</name>
</gene>
<evidence type="ECO:0000313" key="1">
    <source>
        <dbReference type="EMBL" id="CAZ80970.1"/>
    </source>
</evidence>
<accession>D5G8X7</accession>
<sequence length="118" mass="13199">MFLFFSKDHDFMLDQARPYASVKPITGICSSGISKVSEDKGEEQRDHTTIRRTNIMCTTTEYRSIATPMGFRPDFGHTKPSALATAYKAFLCIRISETISALPPKLLPDTRIVLAVID</sequence>
<dbReference type="EMBL" id="FN430053">
    <property type="protein sequence ID" value="CAZ80970.1"/>
    <property type="molecule type" value="Genomic_DNA"/>
</dbReference>
<dbReference type="HOGENOM" id="CLU_2074856_0_0_1"/>
<reference evidence="1 2" key="1">
    <citation type="journal article" date="2010" name="Nature">
        <title>Perigord black truffle genome uncovers evolutionary origins and mechanisms of symbiosis.</title>
        <authorList>
            <person name="Martin F."/>
            <person name="Kohler A."/>
            <person name="Murat C."/>
            <person name="Balestrini R."/>
            <person name="Coutinho P.M."/>
            <person name="Jaillon O."/>
            <person name="Montanini B."/>
            <person name="Morin E."/>
            <person name="Noel B."/>
            <person name="Percudani R."/>
            <person name="Porcel B."/>
            <person name="Rubini A."/>
            <person name="Amicucci A."/>
            <person name="Amselem J."/>
            <person name="Anthouard V."/>
            <person name="Arcioni S."/>
            <person name="Artiguenave F."/>
            <person name="Aury J.M."/>
            <person name="Ballario P."/>
            <person name="Bolchi A."/>
            <person name="Brenna A."/>
            <person name="Brun A."/>
            <person name="Buee M."/>
            <person name="Cantarel B."/>
            <person name="Chevalier G."/>
            <person name="Couloux A."/>
            <person name="Da Silva C."/>
            <person name="Denoeud F."/>
            <person name="Duplessis S."/>
            <person name="Ghignone S."/>
            <person name="Hilselberger B."/>
            <person name="Iotti M."/>
            <person name="Marcais B."/>
            <person name="Mello A."/>
            <person name="Miranda M."/>
            <person name="Pacioni G."/>
            <person name="Quesneville H."/>
            <person name="Riccioni C."/>
            <person name="Ruotolo R."/>
            <person name="Splivallo R."/>
            <person name="Stocchi V."/>
            <person name="Tisserant E."/>
            <person name="Viscomi A.R."/>
            <person name="Zambonelli A."/>
            <person name="Zampieri E."/>
            <person name="Henrissat B."/>
            <person name="Lebrun M.H."/>
            <person name="Paolocci F."/>
            <person name="Bonfante P."/>
            <person name="Ottonello S."/>
            <person name="Wincker P."/>
        </authorList>
    </citation>
    <scope>NUCLEOTIDE SEQUENCE [LARGE SCALE GENOMIC DNA]</scope>
    <source>
        <strain evidence="1 2">Mel28</strain>
    </source>
</reference>
<dbReference type="InParanoid" id="D5G8X7"/>
<name>D5G8X7_TUBMM</name>
<dbReference type="AlphaFoldDB" id="D5G8X7"/>
<dbReference type="KEGG" id="tml:GSTUM_00004888001"/>
<protein>
    <submittedName>
        <fullName evidence="1">(Perigord truffle) hypothetical protein</fullName>
    </submittedName>
</protein>
<evidence type="ECO:0000313" key="2">
    <source>
        <dbReference type="Proteomes" id="UP000006911"/>
    </source>
</evidence>
<dbReference type="Proteomes" id="UP000006911">
    <property type="component" value="Unassembled WGS sequence"/>
</dbReference>
<proteinExistence type="predicted"/>
<dbReference type="RefSeq" id="XP_002836779.1">
    <property type="nucleotide sequence ID" value="XM_002836733.1"/>
</dbReference>
<dbReference type="GeneID" id="9181253"/>